<dbReference type="InterPro" id="IPR041664">
    <property type="entry name" value="AAA_16"/>
</dbReference>
<dbReference type="InterPro" id="IPR053159">
    <property type="entry name" value="Hybrid_Histidine_Kinase"/>
</dbReference>
<dbReference type="InterPro" id="IPR003018">
    <property type="entry name" value="GAF"/>
</dbReference>
<dbReference type="Proteomes" id="UP000702425">
    <property type="component" value="Unassembled WGS sequence"/>
</dbReference>
<dbReference type="InterPro" id="IPR000719">
    <property type="entry name" value="Prot_kinase_dom"/>
</dbReference>
<dbReference type="PANTHER" id="PTHR43642">
    <property type="entry name" value="HYBRID SIGNAL TRANSDUCTION HISTIDINE KINASE G"/>
    <property type="match status" value="1"/>
</dbReference>
<feature type="domain" description="Histidine kinase" evidence="2">
    <location>
        <begin position="1551"/>
        <end position="1806"/>
    </location>
</feature>
<dbReference type="InterPro" id="IPR003661">
    <property type="entry name" value="HisK_dim/P_dom"/>
</dbReference>
<dbReference type="PANTHER" id="PTHR43642:SF1">
    <property type="entry name" value="HYBRID SIGNAL TRANSDUCTION HISTIDINE KINASE G"/>
    <property type="match status" value="1"/>
</dbReference>
<evidence type="ECO:0000259" key="1">
    <source>
        <dbReference type="PROSITE" id="PS50011"/>
    </source>
</evidence>
<dbReference type="RefSeq" id="WP_216670163.1">
    <property type="nucleotide sequence ID" value="NZ_SRRZ01000007.1"/>
</dbReference>
<sequence>MNMNPSDQNSNPPTIIQIPNYQIISTVYSGSRTLVYRAIRTNDQLPVVIKLLKNDYPTFSELVQFRNQYTIAKNLNSPLIVQTYSLSPYQNGYALVMEDFGGISLHEWGVKRKKLLSLREFLEIAIALCNTLDILYGHRIIHKDIKPSNILINPETKQIKLIDFSIASLLPRETQALINPNVLEGTLAYISPEQTGRMNRGIDYRTDFYSLGVTFYQLLTGKLPFESKEPMELVHSHIAKNPPDLREKNGKDIPQVFCDIVIKLIAKNAEDRYQSALGLKADLENCLHQLQETGKIEGFEIGRRDLCDRFLIPDKLYGRETDAATLLQAFERVSLGATEMMLVAGFSGIGKTAVVNEVHKPIVRQRGYFIKGKYDQFNRNIPLSAFVQTLQDLMEQLLSESDTQVAQWKDKILSALGENGQVLIQVIPELEQIIGKQPAAPELSGTAAQNRFNLLFQKFIAVFAKAEHPLVMFLDDLQWADSASLSLMQVLMSQSEVGYLLTIGAYRDNEVFPAHPLMLTLEEMKKDSATISTLTLTALSQSHINRLVADTLSCSTVLAQPLTELIYQKTKGNPFFATQFLKTLHQEGYIAYNLQVGHWQCDMVAVRSLSLTDNVVEFMALQLQKLPEATQEILKLAACVGAQFDLETLAIVSEKSPTDAATALWKALQEGLILPTSQIYKFFQGSGQSEAEDTVNPTYRFLHDRVQQAAYSLIPDEQKQVTHLKIGQLLLSHTSVAEQEEKLFEIVNQLNMGKSLIIEPSEQTQLAQLNLQAGQKARAATAYTAAFEYAITGIDLLAEKRWTTQYELTLALYETATEAAYLNGNFPQMNQLTTIVLEHTRTLLDRVNVYQVEIQAAQAQAQPSKAIQIALQILKQLGVSFPEEPNGEDIGKALQETFSLVGGRQPLDLIGLPEMTDRTQLAIMEILAGVTASAYVAAPTLLPLVLLEQVNVSLQYGNSSFSTNGYCGFGVILCGVVGDIEYGYQFGQLALLLLEQLDTRKLKAKTYGQVNCCISHWEEPLGNTLPLFREGYQIGLETGDLEWGGICAVLYLMHAWFAGKELSDLSREGAAFCAQFAQLKQETMAKQGAIFQQAILNLLGNSTEAWQFNGDSFSETEDLPMFARSGNQTAPCYFYVSKLVLCYLFGQIEQAIAAASALESYLGGATGMSLIPVFHTYDSLTHLANYSQVSQVEQQSILQRVTANQEKIERWADAAPANQLHKFYLVEAEKNRVLSQKTAAIEFYDLAIALAKENAYLQDEALANELAAKFYLDWGKQRIAQEYLIEAYYGYARWGAKAKVADLERRYPQLLAPILGQAHSALSVNETVFAVGTVTSTTSSSTVSNSLDLCAILKASHAISGEIELSKLLSSLLSIVIENAGADKCVFMLLRDEHLLIKGSITLGSEPVVLQRLLVEESQEIPHRLIYKVKHNLQTVVLLDATAEPTLINDPYIMRQQPKSILCSPILHQGKLRGILYLENNLVTGAFTSDRIELLNLLCAQAAISIENARLYERSQTYAQQLEQALHDLQQTQLQMIQSEKMSALGNLVAGVAHEINNPVGFLTGNLNEAKRTVQDLTEHLALYRTQASAANIADHAEDIDLDYIIEDLPKMIDSMQLGCDRIKGISTSLRTFSRADKDYKAPFNIHSGLDSTILILKYRLKANDLRPAIEVVKNYGNIPDLECFPGQLNQVFMNIIANAIDAVEESNTNRSFAEIKANPNRITIQTSLVDNQVKISIADNGQGMNEKVKAKIFDHLFTTKAVGKGTGLGLAIARQIVVEKHSGSLHVNSIMGTETELIVTLPTHT</sequence>
<dbReference type="SMART" id="SM00387">
    <property type="entry name" value="HATPase_c"/>
    <property type="match status" value="1"/>
</dbReference>
<dbReference type="Pfam" id="PF00069">
    <property type="entry name" value="Pkinase"/>
    <property type="match status" value="1"/>
</dbReference>
<dbReference type="Pfam" id="PF13191">
    <property type="entry name" value="AAA_16"/>
    <property type="match status" value="1"/>
</dbReference>
<evidence type="ECO:0000313" key="3">
    <source>
        <dbReference type="EMBL" id="NQE32867.1"/>
    </source>
</evidence>
<dbReference type="SMART" id="SM00065">
    <property type="entry name" value="GAF"/>
    <property type="match status" value="1"/>
</dbReference>
<feature type="domain" description="Protein kinase" evidence="1">
    <location>
        <begin position="21"/>
        <end position="291"/>
    </location>
</feature>
<evidence type="ECO:0000313" key="4">
    <source>
        <dbReference type="Proteomes" id="UP000702425"/>
    </source>
</evidence>
<dbReference type="EC" id="2.7.11.1" evidence="3"/>
<gene>
    <name evidence="3" type="primary">pknB_2</name>
    <name evidence="3" type="ORF">E5S67_00584</name>
</gene>
<dbReference type="CDD" id="cd14014">
    <property type="entry name" value="STKc_PknB_like"/>
    <property type="match status" value="1"/>
</dbReference>
<comment type="caution">
    <text evidence="3">The sequence shown here is derived from an EMBL/GenBank/DDBJ whole genome shotgun (WGS) entry which is preliminary data.</text>
</comment>
<dbReference type="Pfam" id="PF02518">
    <property type="entry name" value="HATPase_c"/>
    <property type="match status" value="1"/>
</dbReference>
<keyword evidence="4" id="KW-1185">Reference proteome</keyword>
<dbReference type="Pfam" id="PF01590">
    <property type="entry name" value="GAF"/>
    <property type="match status" value="1"/>
</dbReference>
<keyword evidence="3" id="KW-0418">Kinase</keyword>
<dbReference type="InterPro" id="IPR005467">
    <property type="entry name" value="His_kinase_dom"/>
</dbReference>
<organism evidence="3 4">
    <name type="scientific">Microcoleus asticus IPMA8</name>
    <dbReference type="NCBI Taxonomy" id="2563858"/>
    <lineage>
        <taxon>Bacteria</taxon>
        <taxon>Bacillati</taxon>
        <taxon>Cyanobacteriota</taxon>
        <taxon>Cyanophyceae</taxon>
        <taxon>Oscillatoriophycideae</taxon>
        <taxon>Oscillatoriales</taxon>
        <taxon>Microcoleaceae</taxon>
        <taxon>Microcoleus</taxon>
        <taxon>Microcoleus asticus</taxon>
    </lineage>
</organism>
<accession>A0ABX2CT53</accession>
<dbReference type="SMART" id="SM00220">
    <property type="entry name" value="S_TKc"/>
    <property type="match status" value="1"/>
</dbReference>
<dbReference type="CDD" id="cd00082">
    <property type="entry name" value="HisKA"/>
    <property type="match status" value="1"/>
</dbReference>
<evidence type="ECO:0000259" key="2">
    <source>
        <dbReference type="PROSITE" id="PS50109"/>
    </source>
</evidence>
<dbReference type="InterPro" id="IPR003594">
    <property type="entry name" value="HATPase_dom"/>
</dbReference>
<dbReference type="PROSITE" id="PS00108">
    <property type="entry name" value="PROTEIN_KINASE_ST"/>
    <property type="match status" value="1"/>
</dbReference>
<name>A0ABX2CT53_9CYAN</name>
<proteinExistence type="predicted"/>
<dbReference type="GO" id="GO:0004674">
    <property type="term" value="F:protein serine/threonine kinase activity"/>
    <property type="evidence" value="ECO:0007669"/>
    <property type="project" value="UniProtKB-EC"/>
</dbReference>
<keyword evidence="3" id="KW-0808">Transferase</keyword>
<dbReference type="EMBL" id="SRRZ01000007">
    <property type="protein sequence ID" value="NQE32867.1"/>
    <property type="molecule type" value="Genomic_DNA"/>
</dbReference>
<dbReference type="InterPro" id="IPR008271">
    <property type="entry name" value="Ser/Thr_kinase_AS"/>
</dbReference>
<protein>
    <submittedName>
        <fullName evidence="3">Serine/threonine-protein kinase PknB</fullName>
        <ecNumber evidence="3">2.7.11.1</ecNumber>
    </submittedName>
</protein>
<reference evidence="3 4" key="1">
    <citation type="journal article" date="2020" name="Sci. Rep.">
        <title>A novel cyanobacterial geosmin producer, revising GeoA distribution and dispersion patterns in Bacteria.</title>
        <authorList>
            <person name="Churro C."/>
            <person name="Semedo-Aguiar A.P."/>
            <person name="Silva A.D."/>
            <person name="Pereira-Leal J.B."/>
            <person name="Leite R.B."/>
        </authorList>
    </citation>
    <scope>NUCLEOTIDE SEQUENCE [LARGE SCALE GENOMIC DNA]</scope>
    <source>
        <strain evidence="3 4">IPMA8</strain>
    </source>
</reference>
<dbReference type="PROSITE" id="PS50011">
    <property type="entry name" value="PROTEIN_KINASE_DOM"/>
    <property type="match status" value="1"/>
</dbReference>
<dbReference type="PROSITE" id="PS50109">
    <property type="entry name" value="HIS_KIN"/>
    <property type="match status" value="1"/>
</dbReference>